<feature type="non-terminal residue" evidence="2">
    <location>
        <position position="102"/>
    </location>
</feature>
<reference evidence="2" key="1">
    <citation type="submission" date="2020-11" db="EMBL/GenBank/DDBJ databases">
        <authorList>
            <consortium name="DOE Joint Genome Institute"/>
            <person name="Ahrendt S."/>
            <person name="Riley R."/>
            <person name="Andreopoulos W."/>
            <person name="Labutti K."/>
            <person name="Pangilinan J."/>
            <person name="Ruiz-Duenas F.J."/>
            <person name="Barrasa J.M."/>
            <person name="Sanchez-Garcia M."/>
            <person name="Camarero S."/>
            <person name="Miyauchi S."/>
            <person name="Serrano A."/>
            <person name="Linde D."/>
            <person name="Babiker R."/>
            <person name="Drula E."/>
            <person name="Ayuso-Fernandez I."/>
            <person name="Pacheco R."/>
            <person name="Padilla G."/>
            <person name="Ferreira P."/>
            <person name="Barriuso J."/>
            <person name="Kellner H."/>
            <person name="Castanera R."/>
            <person name="Alfaro M."/>
            <person name="Ramirez L."/>
            <person name="Pisabarro A.G."/>
            <person name="Kuo A."/>
            <person name="Tritt A."/>
            <person name="Lipzen A."/>
            <person name="He G."/>
            <person name="Yan M."/>
            <person name="Ng V."/>
            <person name="Cullen D."/>
            <person name="Martin F."/>
            <person name="Rosso M.-N."/>
            <person name="Henrissat B."/>
            <person name="Hibbett D."/>
            <person name="Martinez A.T."/>
            <person name="Grigoriev I.V."/>
        </authorList>
    </citation>
    <scope>NUCLEOTIDE SEQUENCE</scope>
    <source>
        <strain evidence="2">AH 40177</strain>
    </source>
</reference>
<dbReference type="Proteomes" id="UP000772434">
    <property type="component" value="Unassembled WGS sequence"/>
</dbReference>
<name>A0A9P5Q9P1_9AGAR</name>
<dbReference type="Pfam" id="PF13976">
    <property type="entry name" value="gag_pre-integrs"/>
    <property type="match status" value="1"/>
</dbReference>
<organism evidence="2 3">
    <name type="scientific">Rhodocollybia butyracea</name>
    <dbReference type="NCBI Taxonomy" id="206335"/>
    <lineage>
        <taxon>Eukaryota</taxon>
        <taxon>Fungi</taxon>
        <taxon>Dikarya</taxon>
        <taxon>Basidiomycota</taxon>
        <taxon>Agaricomycotina</taxon>
        <taxon>Agaricomycetes</taxon>
        <taxon>Agaricomycetidae</taxon>
        <taxon>Agaricales</taxon>
        <taxon>Marasmiineae</taxon>
        <taxon>Omphalotaceae</taxon>
        <taxon>Rhodocollybia</taxon>
    </lineage>
</organism>
<sequence length="102" mass="11616">ECAHVGSTLPLDLELWHRRFFHYNLSDVKLSKNRLVEGFKLDSSAKPDPVCEPCLGGKMHANPFPSSETRAFEILELVHMDVHDTGVISPSGYRYWIPFICD</sequence>
<accession>A0A9P5Q9P1</accession>
<protein>
    <recommendedName>
        <fullName evidence="1">GAG-pre-integrase domain-containing protein</fullName>
    </recommendedName>
</protein>
<gene>
    <name evidence="2" type="ORF">BDP27DRAFT_1176000</name>
</gene>
<proteinExistence type="predicted"/>
<feature type="domain" description="GAG-pre-integrase" evidence="1">
    <location>
        <begin position="12"/>
        <end position="59"/>
    </location>
</feature>
<dbReference type="EMBL" id="JADNRY010000002">
    <property type="protein sequence ID" value="KAF9078098.1"/>
    <property type="molecule type" value="Genomic_DNA"/>
</dbReference>
<evidence type="ECO:0000313" key="2">
    <source>
        <dbReference type="EMBL" id="KAF9078098.1"/>
    </source>
</evidence>
<feature type="non-terminal residue" evidence="2">
    <location>
        <position position="1"/>
    </location>
</feature>
<evidence type="ECO:0000313" key="3">
    <source>
        <dbReference type="Proteomes" id="UP000772434"/>
    </source>
</evidence>
<dbReference type="OrthoDB" id="7691805at2759"/>
<keyword evidence="3" id="KW-1185">Reference proteome</keyword>
<dbReference type="InterPro" id="IPR025724">
    <property type="entry name" value="GAG-pre-integrase_dom"/>
</dbReference>
<dbReference type="AlphaFoldDB" id="A0A9P5Q9P1"/>
<comment type="caution">
    <text evidence="2">The sequence shown here is derived from an EMBL/GenBank/DDBJ whole genome shotgun (WGS) entry which is preliminary data.</text>
</comment>
<evidence type="ECO:0000259" key="1">
    <source>
        <dbReference type="Pfam" id="PF13976"/>
    </source>
</evidence>